<feature type="transmembrane region" description="Helical" evidence="11">
    <location>
        <begin position="346"/>
        <end position="367"/>
    </location>
</feature>
<evidence type="ECO:0000256" key="9">
    <source>
        <dbReference type="ARBA" id="ARBA00023049"/>
    </source>
</evidence>
<evidence type="ECO:0000313" key="13">
    <source>
        <dbReference type="EMBL" id="MDQ0175787.1"/>
    </source>
</evidence>
<evidence type="ECO:0000256" key="4">
    <source>
        <dbReference type="ARBA" id="ARBA00022670"/>
    </source>
</evidence>
<feature type="transmembrane region" description="Helical" evidence="11">
    <location>
        <begin position="308"/>
        <end position="334"/>
    </location>
</feature>
<evidence type="ECO:0000256" key="2">
    <source>
        <dbReference type="ARBA" id="ARBA00004141"/>
    </source>
</evidence>
<evidence type="ECO:0000256" key="1">
    <source>
        <dbReference type="ARBA" id="ARBA00001947"/>
    </source>
</evidence>
<name>A0ABT9WSA7_9BACI</name>
<keyword evidence="11" id="KW-0479">Metal-binding</keyword>
<dbReference type="InterPro" id="IPR008915">
    <property type="entry name" value="Peptidase_M50"/>
</dbReference>
<dbReference type="GO" id="GO:0008233">
    <property type="term" value="F:peptidase activity"/>
    <property type="evidence" value="ECO:0007669"/>
    <property type="project" value="UniProtKB-KW"/>
</dbReference>
<proteinExistence type="inferred from homology"/>
<gene>
    <name evidence="13" type="ORF">J2S08_001623</name>
</gene>
<feature type="transmembrane region" description="Helical" evidence="11">
    <location>
        <begin position="392"/>
        <end position="411"/>
    </location>
</feature>
<keyword evidence="6 11" id="KW-0378">Hydrolase</keyword>
<dbReference type="RefSeq" id="WP_307228394.1">
    <property type="nucleotide sequence ID" value="NZ_JAUSTT010000008.1"/>
</dbReference>
<dbReference type="NCBIfam" id="TIGR00054">
    <property type="entry name" value="RIP metalloprotease RseP"/>
    <property type="match status" value="1"/>
</dbReference>
<comment type="caution">
    <text evidence="13">The sequence shown here is derived from an EMBL/GenBank/DDBJ whole genome shotgun (WGS) entry which is preliminary data.</text>
</comment>
<dbReference type="Pfam" id="PF02163">
    <property type="entry name" value="Peptidase_M50"/>
    <property type="match status" value="1"/>
</dbReference>
<comment type="cofactor">
    <cofactor evidence="1 11">
        <name>Zn(2+)</name>
        <dbReference type="ChEBI" id="CHEBI:29105"/>
    </cofactor>
</comment>
<dbReference type="InterPro" id="IPR004387">
    <property type="entry name" value="Pept_M50_Zn"/>
</dbReference>
<accession>A0ABT9WSA7</accession>
<keyword evidence="5 11" id="KW-0812">Transmembrane</keyword>
<dbReference type="SMART" id="SM00228">
    <property type="entry name" value="PDZ"/>
    <property type="match status" value="1"/>
</dbReference>
<keyword evidence="10 11" id="KW-0472">Membrane</keyword>
<evidence type="ECO:0000256" key="5">
    <source>
        <dbReference type="ARBA" id="ARBA00022692"/>
    </source>
</evidence>
<dbReference type="Pfam" id="PF17820">
    <property type="entry name" value="PDZ_6"/>
    <property type="match status" value="1"/>
</dbReference>
<keyword evidence="7 11" id="KW-0862">Zinc</keyword>
<evidence type="ECO:0000256" key="3">
    <source>
        <dbReference type="ARBA" id="ARBA00007931"/>
    </source>
</evidence>
<dbReference type="PANTHER" id="PTHR42837">
    <property type="entry name" value="REGULATOR OF SIGMA-E PROTEASE RSEP"/>
    <property type="match status" value="1"/>
</dbReference>
<dbReference type="SUPFAM" id="SSF50156">
    <property type="entry name" value="PDZ domain-like"/>
    <property type="match status" value="1"/>
</dbReference>
<comment type="similarity">
    <text evidence="3 11">Belongs to the peptidase M50B family.</text>
</comment>
<feature type="domain" description="PDZ" evidence="12">
    <location>
        <begin position="184"/>
        <end position="258"/>
    </location>
</feature>
<evidence type="ECO:0000256" key="7">
    <source>
        <dbReference type="ARBA" id="ARBA00022833"/>
    </source>
</evidence>
<organism evidence="13 14">
    <name type="scientific">Bacillus chungangensis</name>
    <dbReference type="NCBI Taxonomy" id="587633"/>
    <lineage>
        <taxon>Bacteria</taxon>
        <taxon>Bacillati</taxon>
        <taxon>Bacillota</taxon>
        <taxon>Bacilli</taxon>
        <taxon>Bacillales</taxon>
        <taxon>Bacillaceae</taxon>
        <taxon>Bacillus</taxon>
    </lineage>
</organism>
<evidence type="ECO:0000259" key="12">
    <source>
        <dbReference type="SMART" id="SM00228"/>
    </source>
</evidence>
<sequence>MSTVIAFIIIFGTLVSFHEFGHFIFAKRAGILVREFAIGFGPKIFSYKKDETTYTIRLLPIGGFVRMAGEDPEMIELKPGYRVGLILNEQEVVEKIIISGKDRYPNVRNLEVESADLEHELFIRGYEEADDEVLKTFPLSKEAVIIEDQMSSQIAPWDRQFGSKSLGHRIMTIFAGPMMNFVLAILIFTVLAIMQGVPVEDPVFGKLTDDGVARDAGFQEGDIVISIDGGEISTWNDVVKEIRSHPGDELVFTIEREGRTLEIPVTPKVEKIDGEEYGLIGVQSPLERSFWKVATYGFEATYFWTIEIFRILGTIITGQFSIDMLAGPVGIYVSTETFVKSGLVSLMRWAAALSINLGIMNLLPIPALDGGRLMFLLVELVRGKPVDRHKETMVHIIGIALLMLLMIVVTWNDIQRFFL</sequence>
<dbReference type="CDD" id="cd23081">
    <property type="entry name" value="cpPDZ_EcRseP-like"/>
    <property type="match status" value="1"/>
</dbReference>
<dbReference type="GO" id="GO:0006508">
    <property type="term" value="P:proteolysis"/>
    <property type="evidence" value="ECO:0007669"/>
    <property type="project" value="UniProtKB-KW"/>
</dbReference>
<dbReference type="EMBL" id="JAUSTT010000008">
    <property type="protein sequence ID" value="MDQ0175787.1"/>
    <property type="molecule type" value="Genomic_DNA"/>
</dbReference>
<evidence type="ECO:0000256" key="11">
    <source>
        <dbReference type="RuleBase" id="RU362031"/>
    </source>
</evidence>
<evidence type="ECO:0000256" key="10">
    <source>
        <dbReference type="ARBA" id="ARBA00023136"/>
    </source>
</evidence>
<comment type="subcellular location">
    <subcellularLocation>
        <location evidence="2">Membrane</location>
        <topology evidence="2">Multi-pass membrane protein</topology>
    </subcellularLocation>
</comment>
<keyword evidence="8 11" id="KW-1133">Transmembrane helix</keyword>
<protein>
    <recommendedName>
        <fullName evidence="11">Zinc metalloprotease</fullName>
        <ecNumber evidence="11">3.4.24.-</ecNumber>
    </recommendedName>
</protein>
<dbReference type="PANTHER" id="PTHR42837:SF2">
    <property type="entry name" value="MEMBRANE METALLOPROTEASE ARASP2, CHLOROPLASTIC-RELATED"/>
    <property type="match status" value="1"/>
</dbReference>
<reference evidence="13 14" key="1">
    <citation type="submission" date="2023-07" db="EMBL/GenBank/DDBJ databases">
        <title>Genomic Encyclopedia of Type Strains, Phase IV (KMG-IV): sequencing the most valuable type-strain genomes for metagenomic binning, comparative biology and taxonomic classification.</title>
        <authorList>
            <person name="Goeker M."/>
        </authorList>
    </citation>
    <scope>NUCLEOTIDE SEQUENCE [LARGE SCALE GENOMIC DNA]</scope>
    <source>
        <strain evidence="13 14">DSM 23837</strain>
    </source>
</reference>
<keyword evidence="9 11" id="KW-0482">Metalloprotease</keyword>
<feature type="transmembrane region" description="Helical" evidence="11">
    <location>
        <begin position="170"/>
        <end position="194"/>
    </location>
</feature>
<feature type="transmembrane region" description="Helical" evidence="11">
    <location>
        <begin position="6"/>
        <end position="25"/>
    </location>
</feature>
<dbReference type="Gene3D" id="2.30.42.10">
    <property type="match status" value="1"/>
</dbReference>
<evidence type="ECO:0000256" key="8">
    <source>
        <dbReference type="ARBA" id="ARBA00022989"/>
    </source>
</evidence>
<dbReference type="Proteomes" id="UP001223586">
    <property type="component" value="Unassembled WGS sequence"/>
</dbReference>
<dbReference type="InterPro" id="IPR036034">
    <property type="entry name" value="PDZ_sf"/>
</dbReference>
<dbReference type="EC" id="3.4.24.-" evidence="11"/>
<keyword evidence="4 13" id="KW-0645">Protease</keyword>
<evidence type="ECO:0000256" key="6">
    <source>
        <dbReference type="ARBA" id="ARBA00022801"/>
    </source>
</evidence>
<dbReference type="InterPro" id="IPR041489">
    <property type="entry name" value="PDZ_6"/>
</dbReference>
<dbReference type="CDD" id="cd06163">
    <property type="entry name" value="S2P-M50_PDZ_RseP-like"/>
    <property type="match status" value="1"/>
</dbReference>
<keyword evidence="14" id="KW-1185">Reference proteome</keyword>
<dbReference type="InterPro" id="IPR001478">
    <property type="entry name" value="PDZ"/>
</dbReference>
<evidence type="ECO:0000313" key="14">
    <source>
        <dbReference type="Proteomes" id="UP001223586"/>
    </source>
</evidence>